<dbReference type="PANTHER" id="PTHR12196">
    <property type="entry name" value="DOMAIN OF UNKNOWN FUNCTION 71 DUF71 -CONTAINING PROTEIN"/>
    <property type="match status" value="1"/>
</dbReference>
<dbReference type="SUPFAM" id="SSF55298">
    <property type="entry name" value="YjgF-like"/>
    <property type="match status" value="1"/>
</dbReference>
<dbReference type="InterPro" id="IPR006175">
    <property type="entry name" value="YjgF/YER057c/UK114"/>
</dbReference>
<dbReference type="Pfam" id="PF01042">
    <property type="entry name" value="Ribonuc_L-PSP"/>
    <property type="match status" value="1"/>
</dbReference>
<dbReference type="Gene3D" id="3.30.1330.40">
    <property type="entry name" value="RutC-like"/>
    <property type="match status" value="1"/>
</dbReference>
<keyword evidence="2" id="KW-1185">Reference proteome</keyword>
<dbReference type="GO" id="GO:0017178">
    <property type="term" value="F:diphthine-ammonia ligase activity"/>
    <property type="evidence" value="ECO:0007669"/>
    <property type="project" value="TreeGrafter"/>
</dbReference>
<evidence type="ECO:0000313" key="1">
    <source>
        <dbReference type="EMBL" id="KAE8731783.1"/>
    </source>
</evidence>
<gene>
    <name evidence="1" type="ORF">F3Y22_tig00002655pilonHSYRG00099</name>
</gene>
<protein>
    <submittedName>
        <fullName evidence="1">Detected protein of confused Function</fullName>
    </submittedName>
</protein>
<dbReference type="PANTHER" id="PTHR12196:SF2">
    <property type="entry name" value="DIPHTHINE--AMMONIA LIGASE"/>
    <property type="match status" value="1"/>
</dbReference>
<dbReference type="InterPro" id="IPR035959">
    <property type="entry name" value="RutC-like_sf"/>
</dbReference>
<sequence>MCCWLQDPSGQSADLQEDLKLILRQIELQLAGCGFGWERVLYIHLYISDMDQFTRANETYVRFITQDECPFGVQSRSTIELPLVQAGLGRVYIEVLVANDQSKRVLHVQSISCWAPSCIGPYSQVLLIMAIGINQGRALVEVKPILYVPETAETPEETSCELSSTVAPSSFGFQPADWHDSCIQKCVIHGKICSMALTITSVVAMKICSDSMNADRSNSNHQNSLTENQMKRISRFCIYLLDKTAIENGFSWKDTMILRLYIPQNLHVPLETISSLFEDAFKELDQMNGGAKVDGKPIFNLVPVLGAGRSAACTEDTITCELFARKY</sequence>
<dbReference type="Proteomes" id="UP000436088">
    <property type="component" value="Unassembled WGS sequence"/>
</dbReference>
<dbReference type="GO" id="GO:0017183">
    <property type="term" value="P:protein histidyl modification to diphthamide"/>
    <property type="evidence" value="ECO:0007669"/>
    <property type="project" value="TreeGrafter"/>
</dbReference>
<dbReference type="InterPro" id="IPR030662">
    <property type="entry name" value="DPH6/MJ0570"/>
</dbReference>
<reference evidence="1" key="1">
    <citation type="submission" date="2019-09" db="EMBL/GenBank/DDBJ databases">
        <title>Draft genome information of white flower Hibiscus syriacus.</title>
        <authorList>
            <person name="Kim Y.-M."/>
        </authorList>
    </citation>
    <scope>NUCLEOTIDE SEQUENCE [LARGE SCALE GENOMIC DNA]</scope>
    <source>
        <strain evidence="1">YM2019G1</strain>
    </source>
</reference>
<comment type="caution">
    <text evidence="1">The sequence shown here is derived from an EMBL/GenBank/DDBJ whole genome shotgun (WGS) entry which is preliminary data.</text>
</comment>
<accession>A0A6A3CRD5</accession>
<name>A0A6A3CRD5_HIBSY</name>
<organism evidence="1 2">
    <name type="scientific">Hibiscus syriacus</name>
    <name type="common">Rose of Sharon</name>
    <dbReference type="NCBI Taxonomy" id="106335"/>
    <lineage>
        <taxon>Eukaryota</taxon>
        <taxon>Viridiplantae</taxon>
        <taxon>Streptophyta</taxon>
        <taxon>Embryophyta</taxon>
        <taxon>Tracheophyta</taxon>
        <taxon>Spermatophyta</taxon>
        <taxon>Magnoliopsida</taxon>
        <taxon>eudicotyledons</taxon>
        <taxon>Gunneridae</taxon>
        <taxon>Pentapetalae</taxon>
        <taxon>rosids</taxon>
        <taxon>malvids</taxon>
        <taxon>Malvales</taxon>
        <taxon>Malvaceae</taxon>
        <taxon>Malvoideae</taxon>
        <taxon>Hibiscus</taxon>
    </lineage>
</organism>
<dbReference type="AlphaFoldDB" id="A0A6A3CRD5"/>
<evidence type="ECO:0000313" key="2">
    <source>
        <dbReference type="Proteomes" id="UP000436088"/>
    </source>
</evidence>
<proteinExistence type="predicted"/>
<dbReference type="EMBL" id="VEPZ02000187">
    <property type="protein sequence ID" value="KAE8731783.1"/>
    <property type="molecule type" value="Genomic_DNA"/>
</dbReference>